<dbReference type="Gene3D" id="3.30.9.10">
    <property type="entry name" value="D-Amino Acid Oxidase, subunit A, domain 2"/>
    <property type="match status" value="1"/>
</dbReference>
<dbReference type="InterPro" id="IPR050493">
    <property type="entry name" value="FAD-dep_Monooxygenase_BioMet"/>
</dbReference>
<evidence type="ECO:0000313" key="5">
    <source>
        <dbReference type="Proteomes" id="UP001596455"/>
    </source>
</evidence>
<reference evidence="5" key="1">
    <citation type="journal article" date="2019" name="Int. J. Syst. Evol. Microbiol.">
        <title>The Global Catalogue of Microorganisms (GCM) 10K type strain sequencing project: providing services to taxonomists for standard genome sequencing and annotation.</title>
        <authorList>
            <consortium name="The Broad Institute Genomics Platform"/>
            <consortium name="The Broad Institute Genome Sequencing Center for Infectious Disease"/>
            <person name="Wu L."/>
            <person name="Ma J."/>
        </authorList>
    </citation>
    <scope>NUCLEOTIDE SEQUENCE [LARGE SCALE GENOMIC DNA]</scope>
    <source>
        <strain evidence="5">JCM 1490</strain>
    </source>
</reference>
<dbReference type="PANTHER" id="PTHR13789">
    <property type="entry name" value="MONOOXYGENASE"/>
    <property type="match status" value="1"/>
</dbReference>
<protein>
    <submittedName>
        <fullName evidence="4">FAD-dependent oxidoreductase</fullName>
    </submittedName>
</protein>
<evidence type="ECO:0000259" key="3">
    <source>
        <dbReference type="Pfam" id="PF01494"/>
    </source>
</evidence>
<accession>A0ABW2QER4</accession>
<evidence type="ECO:0000313" key="4">
    <source>
        <dbReference type="EMBL" id="MFC7407008.1"/>
    </source>
</evidence>
<evidence type="ECO:0000256" key="1">
    <source>
        <dbReference type="ARBA" id="ARBA00023002"/>
    </source>
</evidence>
<keyword evidence="1" id="KW-0560">Oxidoreductase</keyword>
<organism evidence="4 5">
    <name type="scientific">Georgenia alba</name>
    <dbReference type="NCBI Taxonomy" id="2233858"/>
    <lineage>
        <taxon>Bacteria</taxon>
        <taxon>Bacillati</taxon>
        <taxon>Actinomycetota</taxon>
        <taxon>Actinomycetes</taxon>
        <taxon>Micrococcales</taxon>
        <taxon>Bogoriellaceae</taxon>
        <taxon>Georgenia</taxon>
    </lineage>
</organism>
<dbReference type="InterPro" id="IPR002938">
    <property type="entry name" value="FAD-bd"/>
</dbReference>
<dbReference type="RefSeq" id="WP_382396545.1">
    <property type="nucleotide sequence ID" value="NZ_JBHTCQ010000005.1"/>
</dbReference>
<feature type="domain" description="FAD-binding" evidence="3">
    <location>
        <begin position="7"/>
        <end position="336"/>
    </location>
</feature>
<keyword evidence="2" id="KW-0503">Monooxygenase</keyword>
<name>A0ABW2QER4_9MICO</name>
<evidence type="ECO:0000256" key="2">
    <source>
        <dbReference type="ARBA" id="ARBA00023033"/>
    </source>
</evidence>
<dbReference type="SUPFAM" id="SSF51905">
    <property type="entry name" value="FAD/NAD(P)-binding domain"/>
    <property type="match status" value="1"/>
</dbReference>
<proteinExistence type="predicted"/>
<dbReference type="Pfam" id="PF01494">
    <property type="entry name" value="FAD_binding_3"/>
    <property type="match status" value="1"/>
</dbReference>
<dbReference type="EMBL" id="JBHTCQ010000005">
    <property type="protein sequence ID" value="MFC7407008.1"/>
    <property type="molecule type" value="Genomic_DNA"/>
</dbReference>
<dbReference type="InterPro" id="IPR036188">
    <property type="entry name" value="FAD/NAD-bd_sf"/>
</dbReference>
<dbReference type="PRINTS" id="PR00420">
    <property type="entry name" value="RNGMNOXGNASE"/>
</dbReference>
<dbReference type="PANTHER" id="PTHR13789:SF309">
    <property type="entry name" value="PUTATIVE (AFU_ORTHOLOGUE AFUA_6G14510)-RELATED"/>
    <property type="match status" value="1"/>
</dbReference>
<sequence>MPFTIEIAGGGIAGLAAAAALAREGFEVHVHERRPEVKEEGGAIVLFEHMMRALDRLDASERATRNGDPKHLFSYADTRGRPHVRTTANPAGGRYVYVTRHDVHRALLDSARDAGVHVHAGSVAVDADPAGRLTLADGQVREADLVVAADGVGSALRARLPAVRAKVRWLRHWGVRVTLDRPLTGVRPGSFQERWAGPLRLGFGPLGGGISAVYLSSPARGLTADRTALDLERWVRAFPEQEDILRDVAAQRPTLAPFSAVVCSSWSDGRVAVIGDAAHGMPPHRGQGAAMAALDAVHLAAVAARERDRLGTAAGVAAMLRTWESEVRPVVARTQRQAVLYCLAQQAWPRPLLPLRPAAFRAMSRTRRIDLSLVS</sequence>
<keyword evidence="5" id="KW-1185">Reference proteome</keyword>
<dbReference type="Gene3D" id="3.50.50.60">
    <property type="entry name" value="FAD/NAD(P)-binding domain"/>
    <property type="match status" value="1"/>
</dbReference>
<dbReference type="Proteomes" id="UP001596455">
    <property type="component" value="Unassembled WGS sequence"/>
</dbReference>
<gene>
    <name evidence="4" type="ORF">ACFQQL_17965</name>
</gene>
<comment type="caution">
    <text evidence="4">The sequence shown here is derived from an EMBL/GenBank/DDBJ whole genome shotgun (WGS) entry which is preliminary data.</text>
</comment>